<dbReference type="Gene3D" id="2.60.120.230">
    <property type="match status" value="1"/>
</dbReference>
<accession>A3ZTS7</accession>
<dbReference type="eggNOG" id="COG1225">
    <property type="taxonomic scope" value="Bacteria"/>
</dbReference>
<dbReference type="GO" id="GO:0016209">
    <property type="term" value="F:antioxidant activity"/>
    <property type="evidence" value="ECO:0007669"/>
    <property type="project" value="InterPro"/>
</dbReference>
<proteinExistence type="predicted"/>
<dbReference type="RefSeq" id="WP_002654625.1">
    <property type="nucleotide sequence ID" value="NZ_CH672377.1"/>
</dbReference>
<evidence type="ECO:0000256" key="1">
    <source>
        <dbReference type="ARBA" id="ARBA00023157"/>
    </source>
</evidence>
<dbReference type="EMBL" id="AANZ01000011">
    <property type="protein sequence ID" value="EAQ79981.1"/>
    <property type="molecule type" value="Genomic_DNA"/>
</dbReference>
<feature type="domain" description="Thioredoxin" evidence="3">
    <location>
        <begin position="30"/>
        <end position="182"/>
    </location>
</feature>
<organism evidence="4 5">
    <name type="scientific">Blastopirellula marina DSM 3645</name>
    <dbReference type="NCBI Taxonomy" id="314230"/>
    <lineage>
        <taxon>Bacteria</taxon>
        <taxon>Pseudomonadati</taxon>
        <taxon>Planctomycetota</taxon>
        <taxon>Planctomycetia</taxon>
        <taxon>Pirellulales</taxon>
        <taxon>Pirellulaceae</taxon>
        <taxon>Blastopirellula</taxon>
    </lineage>
</organism>
<comment type="caution">
    <text evidence="4">The sequence shown here is derived from an EMBL/GenBank/DDBJ whole genome shotgun (WGS) entry which is preliminary data.</text>
</comment>
<dbReference type="GO" id="GO:0016715">
    <property type="term" value="F:oxidoreductase activity, acting on paired donors, with incorporation or reduction of molecular oxygen, reduced ascorbate as one donor, and incorporation of one atom of oxygen"/>
    <property type="evidence" value="ECO:0007669"/>
    <property type="project" value="InterPro"/>
</dbReference>
<dbReference type="Gene3D" id="3.40.30.10">
    <property type="entry name" value="Glutaredoxin"/>
    <property type="match status" value="1"/>
</dbReference>
<sequence>MNRWTHLSLTLLAALLTSPLLARDSIAERTPIGAVVADMQLKDFRGKDYALAAFSEKQVVVLAFLGTECPLAKLYGRRLQELSDEFAPKNVAILGVMSNQHDAITEIAAFARLHKISYPLLKDVGNRLADAAGAQRTPEVVVLNADRKIVYRGRIDNQYQIGVVRDRADEHELRDAIEDVLAGRPVKTPTTETFGCHIGRVHQPDPNSEVTYHNQVSRILQKRCVSCHREGEIAPFALTEYDEVAGWAEMIAEVVEDKRMPPWHAAPEHGEFTNARPMPTQEKELLLQWVAAGAPEGDKSQAPPAIDYSSNGWTLPVAPDQVIQITEKPVKVQASGEVKYQYFIHDPGFTEDKWLQAAELRPGNRMVVHHILAFAVNPGERDLRDGGIRGFLVGYVPGMRAEPFPPGMAKRIPAGSRLVFQVHYTPIGSEQFDQSELGLVFADPEQIKYEVKTTSAVNRSFRIPAGDGNYKVEADSPRITSAGAQLLGMMPHMHLRGKAFRYELKGKEKNEILLDVPAYDFNWQTSYRLKDPLPLDAGSVLHCVAHFDNSKWNLANPDPTDTVKWGDQTWEEMMIGYFDVAHPYSPQDDVKAEPKDLTLVAARRLMEKYDANGDGIVLRDEVPEKGHRYFDFFDKDGDKKVVEKDIVALLQKMPALMNLLK</sequence>
<dbReference type="InterPro" id="IPR036939">
    <property type="entry name" value="Cu2_ascorb_mOase_N_sf"/>
</dbReference>
<feature type="chain" id="PRO_5002663734" description="Thioredoxin domain-containing protein" evidence="2">
    <location>
        <begin position="23"/>
        <end position="661"/>
    </location>
</feature>
<evidence type="ECO:0000313" key="5">
    <source>
        <dbReference type="Proteomes" id="UP000004358"/>
    </source>
</evidence>
<dbReference type="InterPro" id="IPR008977">
    <property type="entry name" value="PHM/PNGase_F_dom_sf"/>
</dbReference>
<dbReference type="PANTHER" id="PTHR43640:SF1">
    <property type="entry name" value="THIOREDOXIN-DEPENDENT PEROXIREDOXIN"/>
    <property type="match status" value="1"/>
</dbReference>
<protein>
    <recommendedName>
        <fullName evidence="3">Thioredoxin domain-containing protein</fullName>
    </recommendedName>
</protein>
<gene>
    <name evidence="4" type="ORF">DSM3645_05145</name>
</gene>
<dbReference type="HOGENOM" id="CLU_020308_0_0_0"/>
<dbReference type="STRING" id="314230.DSM3645_05145"/>
<dbReference type="AlphaFoldDB" id="A3ZTS7"/>
<dbReference type="InterPro" id="IPR000866">
    <property type="entry name" value="AhpC/TSA"/>
</dbReference>
<dbReference type="Pfam" id="PF00578">
    <property type="entry name" value="AhpC-TSA"/>
    <property type="match status" value="1"/>
</dbReference>
<reference evidence="4 5" key="1">
    <citation type="submission" date="2006-02" db="EMBL/GenBank/DDBJ databases">
        <authorList>
            <person name="Amann R."/>
            <person name="Ferriera S."/>
            <person name="Johnson J."/>
            <person name="Kravitz S."/>
            <person name="Halpern A."/>
            <person name="Remington K."/>
            <person name="Beeson K."/>
            <person name="Tran B."/>
            <person name="Rogers Y.-H."/>
            <person name="Friedman R."/>
            <person name="Venter J.C."/>
        </authorList>
    </citation>
    <scope>NUCLEOTIDE SEQUENCE [LARGE SCALE GENOMIC DNA]</scope>
    <source>
        <strain evidence="4 5">DSM 3645</strain>
    </source>
</reference>
<dbReference type="InterPro" id="IPR011992">
    <property type="entry name" value="EF-hand-dom_pair"/>
</dbReference>
<keyword evidence="2" id="KW-0732">Signal</keyword>
<evidence type="ECO:0000256" key="2">
    <source>
        <dbReference type="SAM" id="SignalP"/>
    </source>
</evidence>
<dbReference type="InterPro" id="IPR047262">
    <property type="entry name" value="PRX-like1"/>
</dbReference>
<feature type="signal peptide" evidence="2">
    <location>
        <begin position="1"/>
        <end position="22"/>
    </location>
</feature>
<evidence type="ECO:0000313" key="4">
    <source>
        <dbReference type="EMBL" id="EAQ79981.1"/>
    </source>
</evidence>
<dbReference type="SUPFAM" id="SSF49742">
    <property type="entry name" value="PHM/PNGase F"/>
    <property type="match status" value="2"/>
</dbReference>
<dbReference type="PROSITE" id="PS51352">
    <property type="entry name" value="THIOREDOXIN_2"/>
    <property type="match status" value="1"/>
</dbReference>
<dbReference type="SUPFAM" id="SSF47473">
    <property type="entry name" value="EF-hand"/>
    <property type="match status" value="1"/>
</dbReference>
<dbReference type="OrthoDB" id="9788721at2"/>
<dbReference type="GO" id="GO:0005507">
    <property type="term" value="F:copper ion binding"/>
    <property type="evidence" value="ECO:0007669"/>
    <property type="project" value="InterPro"/>
</dbReference>
<dbReference type="Gene3D" id="2.60.120.310">
    <property type="entry name" value="Copper type II, ascorbate-dependent monooxygenase, N-terminal domain"/>
    <property type="match status" value="1"/>
</dbReference>
<dbReference type="Proteomes" id="UP000004358">
    <property type="component" value="Unassembled WGS sequence"/>
</dbReference>
<dbReference type="InterPro" id="IPR014784">
    <property type="entry name" value="Cu2_ascorb_mOase-like_C"/>
</dbReference>
<name>A3ZTS7_9BACT</name>
<dbReference type="SUPFAM" id="SSF52833">
    <property type="entry name" value="Thioredoxin-like"/>
    <property type="match status" value="1"/>
</dbReference>
<dbReference type="PANTHER" id="PTHR43640">
    <property type="entry name" value="OS07G0260300 PROTEIN"/>
    <property type="match status" value="1"/>
</dbReference>
<dbReference type="InterPro" id="IPR036249">
    <property type="entry name" value="Thioredoxin-like_sf"/>
</dbReference>
<keyword evidence="1" id="KW-1015">Disulfide bond</keyword>
<dbReference type="InterPro" id="IPR013766">
    <property type="entry name" value="Thioredoxin_domain"/>
</dbReference>
<evidence type="ECO:0000259" key="3">
    <source>
        <dbReference type="PROSITE" id="PS51352"/>
    </source>
</evidence>